<dbReference type="Proteomes" id="UP000681356">
    <property type="component" value="Unassembled WGS sequence"/>
</dbReference>
<keyword evidence="2" id="KW-1185">Reference proteome</keyword>
<dbReference type="PANTHER" id="PTHR40267:SF1">
    <property type="entry name" value="BLR3294 PROTEIN"/>
    <property type="match status" value="1"/>
</dbReference>
<accession>A0A8J8B8F4</accession>
<dbReference type="InterPro" id="IPR053714">
    <property type="entry name" value="Iso_Racemase_Enz_sf"/>
</dbReference>
<evidence type="ECO:0000313" key="1">
    <source>
        <dbReference type="EMBL" id="MBS0125447.1"/>
    </source>
</evidence>
<dbReference type="Pfam" id="PF17645">
    <property type="entry name" value="Amdase"/>
    <property type="match status" value="1"/>
</dbReference>
<name>A0A8J8B8F4_9RHOB</name>
<dbReference type="AlphaFoldDB" id="A0A8J8B8F4"/>
<organism evidence="1 2">
    <name type="scientific">Thetidibacter halocola</name>
    <dbReference type="NCBI Taxonomy" id="2827239"/>
    <lineage>
        <taxon>Bacteria</taxon>
        <taxon>Pseudomonadati</taxon>
        <taxon>Pseudomonadota</taxon>
        <taxon>Alphaproteobacteria</taxon>
        <taxon>Rhodobacterales</taxon>
        <taxon>Roseobacteraceae</taxon>
        <taxon>Thetidibacter</taxon>
    </lineage>
</organism>
<evidence type="ECO:0000313" key="2">
    <source>
        <dbReference type="Proteomes" id="UP000681356"/>
    </source>
</evidence>
<protein>
    <submittedName>
        <fullName evidence="1">Asp/Glu racemase</fullName>
    </submittedName>
</protein>
<gene>
    <name evidence="1" type="ORF">KB874_15265</name>
</gene>
<dbReference type="Gene3D" id="3.40.50.12500">
    <property type="match status" value="1"/>
</dbReference>
<reference evidence="1" key="1">
    <citation type="submission" date="2021-04" db="EMBL/GenBank/DDBJ databases">
        <authorList>
            <person name="Yoon J."/>
        </authorList>
    </citation>
    <scope>NUCLEOTIDE SEQUENCE</scope>
    <source>
        <strain evidence="1">KMU-90</strain>
    </source>
</reference>
<dbReference type="PIRSF" id="PIRSF015736">
    <property type="entry name" value="MI"/>
    <property type="match status" value="1"/>
</dbReference>
<comment type="caution">
    <text evidence="1">The sequence shown here is derived from an EMBL/GenBank/DDBJ whole genome shotgun (WGS) entry which is preliminary data.</text>
</comment>
<dbReference type="EMBL" id="JAGTUU010000006">
    <property type="protein sequence ID" value="MBS0125447.1"/>
    <property type="molecule type" value="Genomic_DNA"/>
</dbReference>
<sequence>MTALPHRLTTDRAPQLGLIVLQSDETIELDFRRLLPEKAELLVSRIPSGAEVTPETLAAMEGDLARAASLFPQGVALASLGYACTSGAAQIGPETVSDHLRAVHPGAEPTNPVIALIAACRALGINRLAVLSPYIEPVSRKLFDRLDTAGIATPVFGSFEIADEARVARIDTASIIAAATTLAEQGGFDALFLSCTNLRTLDAIPALEAQTGLPVLSSNLVLAWHMAQLAGIDTSATAPGRLLSSSG</sequence>
<dbReference type="PANTHER" id="PTHR40267">
    <property type="entry name" value="BLR3294 PROTEIN"/>
    <property type="match status" value="1"/>
</dbReference>
<dbReference type="RefSeq" id="WP_212537416.1">
    <property type="nucleotide sequence ID" value="NZ_JAGTUU010000006.1"/>
</dbReference>
<dbReference type="InterPro" id="IPR026286">
    <property type="entry name" value="MaiA/AMDase"/>
</dbReference>
<proteinExistence type="predicted"/>